<evidence type="ECO:0000313" key="2">
    <source>
        <dbReference type="EMBL" id="TQD84669.1"/>
    </source>
</evidence>
<protein>
    <submittedName>
        <fullName evidence="2">Uncharacterized protein</fullName>
    </submittedName>
</protein>
<dbReference type="Proteomes" id="UP000315295">
    <property type="component" value="Unassembled WGS sequence"/>
</dbReference>
<gene>
    <name evidence="2" type="ORF">C1H46_029757</name>
</gene>
<accession>A0A540LE88</accession>
<dbReference type="PANTHER" id="PTHR37701:SF13">
    <property type="entry name" value="C2H2-TYPE DOMAIN-CONTAINING PROTEIN"/>
    <property type="match status" value="1"/>
</dbReference>
<dbReference type="EMBL" id="VIEB01000624">
    <property type="protein sequence ID" value="TQD84669.1"/>
    <property type="molecule type" value="Genomic_DNA"/>
</dbReference>
<keyword evidence="3" id="KW-1185">Reference proteome</keyword>
<dbReference type="PANTHER" id="PTHR37701">
    <property type="entry name" value="METHYL-CPG-BINDING DOMAIN-CONTAINING PROTEIN 8"/>
    <property type="match status" value="1"/>
</dbReference>
<proteinExistence type="predicted"/>
<comment type="caution">
    <text evidence="2">The sequence shown here is derived from an EMBL/GenBank/DDBJ whole genome shotgun (WGS) entry which is preliminary data.</text>
</comment>
<reference evidence="2 3" key="1">
    <citation type="journal article" date="2019" name="G3 (Bethesda)">
        <title>Sequencing of a Wild Apple (Malus baccata) Genome Unravels the Differences Between Cultivated and Wild Apple Species Regarding Disease Resistance and Cold Tolerance.</title>
        <authorList>
            <person name="Chen X."/>
        </authorList>
    </citation>
    <scope>NUCLEOTIDE SEQUENCE [LARGE SCALE GENOMIC DNA]</scope>
    <source>
        <strain evidence="3">cv. Shandingzi</strain>
        <tissue evidence="2">Leaves</tissue>
    </source>
</reference>
<feature type="compositionally biased region" description="Pro residues" evidence="1">
    <location>
        <begin position="73"/>
        <end position="83"/>
    </location>
</feature>
<organism evidence="2 3">
    <name type="scientific">Malus baccata</name>
    <name type="common">Siberian crab apple</name>
    <name type="synonym">Pyrus baccata</name>
    <dbReference type="NCBI Taxonomy" id="106549"/>
    <lineage>
        <taxon>Eukaryota</taxon>
        <taxon>Viridiplantae</taxon>
        <taxon>Streptophyta</taxon>
        <taxon>Embryophyta</taxon>
        <taxon>Tracheophyta</taxon>
        <taxon>Spermatophyta</taxon>
        <taxon>Magnoliopsida</taxon>
        <taxon>eudicotyledons</taxon>
        <taxon>Gunneridae</taxon>
        <taxon>Pentapetalae</taxon>
        <taxon>rosids</taxon>
        <taxon>fabids</taxon>
        <taxon>Rosales</taxon>
        <taxon>Rosaceae</taxon>
        <taxon>Amygdaloideae</taxon>
        <taxon>Maleae</taxon>
        <taxon>Malus</taxon>
    </lineage>
</organism>
<feature type="region of interest" description="Disordered" evidence="1">
    <location>
        <begin position="70"/>
        <end position="102"/>
    </location>
</feature>
<name>A0A540LE88_MALBA</name>
<dbReference type="InterPro" id="IPR037472">
    <property type="entry name" value="MBD8"/>
</dbReference>
<sequence>MAFLLAVDHHNPNPNHFHLESLPLIDLDLISQSDIYSLSLTSSSSSQSHFTCRFDDDVLILKIDRSVFNESTIPPPSPIPHFPKPYQAPDLLLDPQHRSSGS</sequence>
<evidence type="ECO:0000313" key="3">
    <source>
        <dbReference type="Proteomes" id="UP000315295"/>
    </source>
</evidence>
<dbReference type="AlphaFoldDB" id="A0A540LE88"/>
<evidence type="ECO:0000256" key="1">
    <source>
        <dbReference type="SAM" id="MobiDB-lite"/>
    </source>
</evidence>